<name>A0A0H5QNJ5_9EUKA</name>
<reference evidence="2" key="1">
    <citation type="submission" date="2015-04" db="EMBL/GenBank/DDBJ databases">
        <title>The genome sequence of the plant pathogenic Rhizarian Plasmodiophora brassicae reveals insights in its biotrophic life cycle and the origin of chitin synthesis.</title>
        <authorList>
            <person name="Schwelm A."/>
            <person name="Fogelqvist J."/>
            <person name="Knaust A."/>
            <person name="Julke S."/>
            <person name="Lilja T."/>
            <person name="Dhandapani V."/>
            <person name="Bonilla-Rosso G."/>
            <person name="Karlsson M."/>
            <person name="Shevchenko A."/>
            <person name="Choi S.R."/>
            <person name="Kim H.G."/>
            <person name="Park J.Y."/>
            <person name="Lim Y.P."/>
            <person name="Ludwig-Muller J."/>
            <person name="Dixelius C."/>
        </authorList>
    </citation>
    <scope>NUCLEOTIDE SEQUENCE</scope>
    <source>
        <tissue evidence="2">Potato root galls</tissue>
    </source>
</reference>
<organism evidence="2">
    <name type="scientific">Spongospora subterranea</name>
    <dbReference type="NCBI Taxonomy" id="70186"/>
    <lineage>
        <taxon>Eukaryota</taxon>
        <taxon>Sar</taxon>
        <taxon>Rhizaria</taxon>
        <taxon>Endomyxa</taxon>
        <taxon>Phytomyxea</taxon>
        <taxon>Plasmodiophorida</taxon>
        <taxon>Plasmodiophoridae</taxon>
        <taxon>Spongospora</taxon>
    </lineage>
</organism>
<feature type="region of interest" description="Disordered" evidence="1">
    <location>
        <begin position="108"/>
        <end position="128"/>
    </location>
</feature>
<feature type="compositionally biased region" description="Basic residues" evidence="1">
    <location>
        <begin position="119"/>
        <end position="128"/>
    </location>
</feature>
<proteinExistence type="predicted"/>
<protein>
    <submittedName>
        <fullName evidence="2">Uncharacterized protein</fullName>
    </submittedName>
</protein>
<dbReference type="EMBL" id="HACM01002710">
    <property type="protein sequence ID" value="CRZ03152.1"/>
    <property type="molecule type" value="Transcribed_RNA"/>
</dbReference>
<sequence>MTRPASHTIMDGLDDDQINAMIEQDLDKLNEVSQQLSTPLNCGFAAEVEKEDTLGSKLRLALIDWRNGPKMHPVAADLLKVMREHGFLQNWSARETANAERKLRLLLRRIPAESTQPQNKRKKRRRRS</sequence>
<accession>A0A0H5QNJ5</accession>
<dbReference type="AlphaFoldDB" id="A0A0H5QNJ5"/>
<evidence type="ECO:0000313" key="2">
    <source>
        <dbReference type="EMBL" id="CRZ03152.1"/>
    </source>
</evidence>
<evidence type="ECO:0000256" key="1">
    <source>
        <dbReference type="SAM" id="MobiDB-lite"/>
    </source>
</evidence>